<proteinExistence type="predicted"/>
<feature type="region of interest" description="Disordered" evidence="1">
    <location>
        <begin position="297"/>
        <end position="353"/>
    </location>
</feature>
<protein>
    <submittedName>
        <fullName evidence="2">Uncharacterized protein</fullName>
    </submittedName>
</protein>
<keyword evidence="3" id="KW-1185">Reference proteome</keyword>
<dbReference type="Proteomes" id="UP000663870">
    <property type="component" value="Unassembled WGS sequence"/>
</dbReference>
<reference evidence="2" key="1">
    <citation type="submission" date="2021-02" db="EMBL/GenBank/DDBJ databases">
        <authorList>
            <person name="Nowell W R."/>
        </authorList>
    </citation>
    <scope>NUCLEOTIDE SEQUENCE</scope>
</reference>
<comment type="caution">
    <text evidence="2">The sequence shown here is derived from an EMBL/GenBank/DDBJ whole genome shotgun (WGS) entry which is preliminary data.</text>
</comment>
<dbReference type="AlphaFoldDB" id="A0A813SQP5"/>
<feature type="compositionally biased region" description="Basic residues" evidence="1">
    <location>
        <begin position="336"/>
        <end position="346"/>
    </location>
</feature>
<gene>
    <name evidence="2" type="ORF">JXQ802_LOCUS4193</name>
</gene>
<organism evidence="2 3">
    <name type="scientific">Rotaria sordida</name>
    <dbReference type="NCBI Taxonomy" id="392033"/>
    <lineage>
        <taxon>Eukaryota</taxon>
        <taxon>Metazoa</taxon>
        <taxon>Spiralia</taxon>
        <taxon>Gnathifera</taxon>
        <taxon>Rotifera</taxon>
        <taxon>Eurotatoria</taxon>
        <taxon>Bdelloidea</taxon>
        <taxon>Philodinida</taxon>
        <taxon>Philodinidae</taxon>
        <taxon>Rotaria</taxon>
    </lineage>
</organism>
<name>A0A813SQP5_9BILA</name>
<feature type="compositionally biased region" description="Polar residues" evidence="1">
    <location>
        <begin position="306"/>
        <end position="325"/>
    </location>
</feature>
<evidence type="ECO:0000313" key="3">
    <source>
        <dbReference type="Proteomes" id="UP000663870"/>
    </source>
</evidence>
<sequence length="353" mass="41922">MKTYCRHEVNNQSSLNDEIKKENVGYTHIVDSYVAPEKHFEPWNLSDPPKNRNIFQNIEQSKTSNFLRNYGWDEIEQNEDETKRLRQLVSIWDAERIAILKLQYDLDKNIFKRTFDYVKRIGQSIRLGLWLWVHRPVNCSNISNLNQYEQQQSLFSNMNIHKSQNFACSQSSSYSTSENIDNQEKQEFPIPSFDILADSLWYQRFVLNESQEYLPPIARAMKNMLDNNTFVWNSETQEENAWPHFINQYRVTQNKAFLRNLYENDGFQSSSSQKSSSPFKYATNERDVTDIDTRYKNKVDRHSPKETNISIEQNMANISPSTDSQYFLKPPDFSLKKNKKSTRKQKQQLEKKR</sequence>
<evidence type="ECO:0000256" key="1">
    <source>
        <dbReference type="SAM" id="MobiDB-lite"/>
    </source>
</evidence>
<accession>A0A813SQP5</accession>
<dbReference type="EMBL" id="CAJNOL010000058">
    <property type="protein sequence ID" value="CAF0800395.1"/>
    <property type="molecule type" value="Genomic_DNA"/>
</dbReference>
<evidence type="ECO:0000313" key="2">
    <source>
        <dbReference type="EMBL" id="CAF0800395.1"/>
    </source>
</evidence>